<reference evidence="1 2" key="1">
    <citation type="submission" date="2018-05" db="EMBL/GenBank/DDBJ databases">
        <title>Genomic Encyclopedia of Type Strains, Phase IV (KMG-IV): sequencing the most valuable type-strain genomes for metagenomic binning, comparative biology and taxonomic classification.</title>
        <authorList>
            <person name="Goeker M."/>
        </authorList>
    </citation>
    <scope>NUCLEOTIDE SEQUENCE [LARGE SCALE GENOMIC DNA]</scope>
    <source>
        <strain evidence="1 2">DSM 25350</strain>
    </source>
</reference>
<keyword evidence="2" id="KW-1185">Reference proteome</keyword>
<dbReference type="Gene3D" id="3.50.50.60">
    <property type="entry name" value="FAD/NAD(P)-binding domain"/>
    <property type="match status" value="1"/>
</dbReference>
<evidence type="ECO:0000313" key="2">
    <source>
        <dbReference type="Proteomes" id="UP000245790"/>
    </source>
</evidence>
<proteinExistence type="predicted"/>
<dbReference type="AlphaFoldDB" id="A0A316FNB7"/>
<gene>
    <name evidence="1" type="ORF">C8D97_107185</name>
</gene>
<organism evidence="1 2">
    <name type="scientific">Pleionea mediterranea</name>
    <dbReference type="NCBI Taxonomy" id="523701"/>
    <lineage>
        <taxon>Bacteria</taxon>
        <taxon>Pseudomonadati</taxon>
        <taxon>Pseudomonadota</taxon>
        <taxon>Gammaproteobacteria</taxon>
        <taxon>Oceanospirillales</taxon>
        <taxon>Pleioneaceae</taxon>
        <taxon>Pleionea</taxon>
    </lineage>
</organism>
<dbReference type="Proteomes" id="UP000245790">
    <property type="component" value="Unassembled WGS sequence"/>
</dbReference>
<dbReference type="OrthoDB" id="20837at2"/>
<dbReference type="PANTHER" id="PTHR42923">
    <property type="entry name" value="PROTOPORPHYRINOGEN OXIDASE"/>
    <property type="match status" value="1"/>
</dbReference>
<dbReference type="PANTHER" id="PTHR42923:SF17">
    <property type="entry name" value="AMINE OXIDASE DOMAIN-CONTAINING PROTEIN"/>
    <property type="match status" value="1"/>
</dbReference>
<dbReference type="EMBL" id="QGGU01000007">
    <property type="protein sequence ID" value="PWK50019.1"/>
    <property type="molecule type" value="Genomic_DNA"/>
</dbReference>
<accession>A0A316FNB7</accession>
<dbReference type="Pfam" id="PF13450">
    <property type="entry name" value="NAD_binding_8"/>
    <property type="match status" value="1"/>
</dbReference>
<protein>
    <submittedName>
        <fullName evidence="1">Putative NAD/FAD-binding protein</fullName>
    </submittedName>
</protein>
<dbReference type="InterPro" id="IPR036188">
    <property type="entry name" value="FAD/NAD-bd_sf"/>
</dbReference>
<evidence type="ECO:0000313" key="1">
    <source>
        <dbReference type="EMBL" id="PWK50019.1"/>
    </source>
</evidence>
<dbReference type="InterPro" id="IPR050464">
    <property type="entry name" value="Zeta_carotene_desat/Oxidored"/>
</dbReference>
<dbReference type="PROSITE" id="PS51257">
    <property type="entry name" value="PROKAR_LIPOPROTEIN"/>
    <property type="match status" value="1"/>
</dbReference>
<dbReference type="RefSeq" id="WP_109763799.1">
    <property type="nucleotide sequence ID" value="NZ_QGGU01000007.1"/>
</dbReference>
<comment type="caution">
    <text evidence="1">The sequence shown here is derived from an EMBL/GenBank/DDBJ whole genome shotgun (WGS) entry which is preliminary data.</text>
</comment>
<dbReference type="GO" id="GO:0016491">
    <property type="term" value="F:oxidoreductase activity"/>
    <property type="evidence" value="ECO:0007669"/>
    <property type="project" value="TreeGrafter"/>
</dbReference>
<sequence length="419" mass="47456">MKRLAIIGSGISGLACAHYLQHDYDITLFEKNNYVGGHTATKRVVVDEGEFDIDTGFIVFNDWTYPNFNRLLKQLSVDSIDTEMGFSVSCDESGLEYSGGSLMTLFAQKKNLLSIKHWRLIRDILTFNKRSKQVLLEQSLDESVTLGQYLKQIGLSKHFSEKYLIPMGAAIWSSGLAQMEDFPALYFLRFFKNHGLLNINDRPQWSVVKGGSKQYVDEILNRKNFHLQLNSNIESVVSQSDGIAVQQNGSSQIFDEVIFACHSDEALALLNQASEHQKNVLGRLNYSDNEVVLHTDTTLLPKLKSTWSSWNYKIRNDASQSPTLSYSMNILQQLTTDTEFVVTLNDTDRINPDKILGRYQYSHPVYTRGTIEAQQLRSTINGVNNMWFCGAYWYAGFHEDGIRSALDVVNGLGVNIEIL</sequence>
<name>A0A316FNB7_9GAMM</name>
<dbReference type="SUPFAM" id="SSF51905">
    <property type="entry name" value="FAD/NAD(P)-binding domain"/>
    <property type="match status" value="1"/>
</dbReference>